<evidence type="ECO:0000259" key="18">
    <source>
        <dbReference type="PROSITE" id="PS51671"/>
    </source>
</evidence>
<sequence>MQPLRVGLIGLGTVGTGVSRILLDHADRVTRRAGRPIELTRVAVRSLDKPREIDLPASILTDDAAAVARDPDVDVVVELIGGLSPARELVLDALAAGKDVVTANKALLCEHGLELFRQAREFGRCIAFEAAVAGGVPIIEVLGQSLAANQVHTIEAILNGTSNFILTEMFTNDAAYDDVVRKAQELGYAEADPSMDVKGTDAAQKLGLLTLLAFGTQVGPEKFPVQGIDTIELADLKYADELGYAVKLLATVKLVDGKLEMHTQPTLIRHDRPLAQVDGPNNMVALTGDAVGTTWLSGYGAGQMPTASSVAANLIDVAIGRAQLTFPHLDLWIEHKALPIQPAEEIFRRYYLRLQVDDRPHVMADITDILGRHQISLASVIQHESPEYDEQAGTDGAPPVPLVIMTHRTREGRIQAALTELDQLDCLHQPRVCMPISD</sequence>
<dbReference type="InterPro" id="IPR002912">
    <property type="entry name" value="ACT_dom"/>
</dbReference>
<comment type="catalytic activity">
    <reaction evidence="16">
        <text>L-homoserine + NADP(+) = L-aspartate 4-semialdehyde + NADPH + H(+)</text>
        <dbReference type="Rhea" id="RHEA:15761"/>
        <dbReference type="ChEBI" id="CHEBI:15378"/>
        <dbReference type="ChEBI" id="CHEBI:57476"/>
        <dbReference type="ChEBI" id="CHEBI:57783"/>
        <dbReference type="ChEBI" id="CHEBI:58349"/>
        <dbReference type="ChEBI" id="CHEBI:537519"/>
        <dbReference type="EC" id="1.1.1.3"/>
    </reaction>
</comment>
<dbReference type="FunFam" id="3.30.360.10:FF:000005">
    <property type="entry name" value="Homoserine dehydrogenase"/>
    <property type="match status" value="1"/>
</dbReference>
<protein>
    <recommendedName>
        <fullName evidence="6 16">Homoserine dehydrogenase</fullName>
        <ecNumber evidence="5 16">1.1.1.3</ecNumber>
    </recommendedName>
</protein>
<evidence type="ECO:0000256" key="1">
    <source>
        <dbReference type="ARBA" id="ARBA00001920"/>
    </source>
</evidence>
<dbReference type="OrthoDB" id="9808167at2"/>
<feature type="binding site" evidence="15">
    <location>
        <position position="190"/>
    </location>
    <ligand>
        <name>L-homoserine</name>
        <dbReference type="ChEBI" id="CHEBI:57476"/>
    </ligand>
</feature>
<comment type="similarity">
    <text evidence="4 17">Belongs to the homoserine dehydrogenase family.</text>
</comment>
<dbReference type="Proteomes" id="UP000320496">
    <property type="component" value="Chromosome"/>
</dbReference>
<accession>A0A517Z6U0</accession>
<dbReference type="RefSeq" id="WP_145369507.1">
    <property type="nucleotide sequence ID" value="NZ_CP036275.1"/>
</dbReference>
<dbReference type="UniPathway" id="UPA00051">
    <property type="reaction ID" value="UER00465"/>
</dbReference>
<dbReference type="InterPro" id="IPR005106">
    <property type="entry name" value="Asp/hSer_DH_NAD-bd"/>
</dbReference>
<dbReference type="EMBL" id="CP036275">
    <property type="protein sequence ID" value="QDU38197.1"/>
    <property type="molecule type" value="Genomic_DNA"/>
</dbReference>
<dbReference type="KEGG" id="mri:Mal4_25220"/>
<dbReference type="GO" id="GO:0046872">
    <property type="term" value="F:metal ion binding"/>
    <property type="evidence" value="ECO:0007669"/>
    <property type="project" value="UniProtKB-KW"/>
</dbReference>
<keyword evidence="10 15" id="KW-0521">NADP</keyword>
<dbReference type="AlphaFoldDB" id="A0A517Z6U0"/>
<dbReference type="PANTHER" id="PTHR43331:SF1">
    <property type="entry name" value="HOMOSERINE DEHYDROGENASE"/>
    <property type="match status" value="1"/>
</dbReference>
<dbReference type="InterPro" id="IPR019811">
    <property type="entry name" value="HDH_CS"/>
</dbReference>
<keyword evidence="9" id="KW-0479">Metal-binding</keyword>
<dbReference type="SUPFAM" id="SSF51735">
    <property type="entry name" value="NAD(P)-binding Rossmann-fold domains"/>
    <property type="match status" value="1"/>
</dbReference>
<dbReference type="PROSITE" id="PS51671">
    <property type="entry name" value="ACT"/>
    <property type="match status" value="1"/>
</dbReference>
<dbReference type="GO" id="GO:0004412">
    <property type="term" value="F:homoserine dehydrogenase activity"/>
    <property type="evidence" value="ECO:0007669"/>
    <property type="project" value="UniProtKB-EC"/>
</dbReference>
<evidence type="ECO:0000256" key="9">
    <source>
        <dbReference type="ARBA" id="ARBA00022723"/>
    </source>
</evidence>
<name>A0A517Z6U0_9PLAN</name>
<dbReference type="Pfam" id="PF00742">
    <property type="entry name" value="Homoserine_dh"/>
    <property type="match status" value="1"/>
</dbReference>
<dbReference type="SUPFAM" id="SSF55347">
    <property type="entry name" value="Glyceraldehyde-3-phosphate dehydrogenase-like, C-terminal domain"/>
    <property type="match status" value="1"/>
</dbReference>
<evidence type="ECO:0000313" key="20">
    <source>
        <dbReference type="Proteomes" id="UP000320496"/>
    </source>
</evidence>
<gene>
    <name evidence="19" type="primary">hom</name>
    <name evidence="19" type="ORF">Mal4_25220</name>
</gene>
<evidence type="ECO:0000256" key="14">
    <source>
        <dbReference type="PIRSR" id="PIRSR000098-1"/>
    </source>
</evidence>
<dbReference type="Gene3D" id="3.30.70.260">
    <property type="match status" value="1"/>
</dbReference>
<dbReference type="PROSITE" id="PS01042">
    <property type="entry name" value="HOMOSER_DHGENASE"/>
    <property type="match status" value="1"/>
</dbReference>
<organism evidence="19 20">
    <name type="scientific">Maioricimonas rarisocia</name>
    <dbReference type="NCBI Taxonomy" id="2528026"/>
    <lineage>
        <taxon>Bacteria</taxon>
        <taxon>Pseudomonadati</taxon>
        <taxon>Planctomycetota</taxon>
        <taxon>Planctomycetia</taxon>
        <taxon>Planctomycetales</taxon>
        <taxon>Planctomycetaceae</taxon>
        <taxon>Maioricimonas</taxon>
    </lineage>
</organism>
<dbReference type="PANTHER" id="PTHR43331">
    <property type="entry name" value="HOMOSERINE DEHYDROGENASE"/>
    <property type="match status" value="1"/>
</dbReference>
<proteinExistence type="inferred from homology"/>
<dbReference type="Pfam" id="PF01842">
    <property type="entry name" value="ACT"/>
    <property type="match status" value="1"/>
</dbReference>
<evidence type="ECO:0000256" key="15">
    <source>
        <dbReference type="PIRSR" id="PIRSR000098-2"/>
    </source>
</evidence>
<dbReference type="GO" id="GO:0050661">
    <property type="term" value="F:NADP binding"/>
    <property type="evidence" value="ECO:0007669"/>
    <property type="project" value="InterPro"/>
</dbReference>
<feature type="domain" description="ACT" evidence="18">
    <location>
        <begin position="351"/>
        <end position="435"/>
    </location>
</feature>
<dbReference type="InterPro" id="IPR045865">
    <property type="entry name" value="ACT-like_dom_sf"/>
</dbReference>
<evidence type="ECO:0000313" key="19">
    <source>
        <dbReference type="EMBL" id="QDU38197.1"/>
    </source>
</evidence>
<dbReference type="InterPro" id="IPR001342">
    <property type="entry name" value="HDH_cat"/>
</dbReference>
<evidence type="ECO:0000256" key="16">
    <source>
        <dbReference type="RuleBase" id="RU000579"/>
    </source>
</evidence>
<keyword evidence="13 16" id="KW-0486">Methionine biosynthesis</keyword>
<dbReference type="NCBIfam" id="NF004976">
    <property type="entry name" value="PRK06349.1"/>
    <property type="match status" value="1"/>
</dbReference>
<evidence type="ECO:0000256" key="11">
    <source>
        <dbReference type="ARBA" id="ARBA00023002"/>
    </source>
</evidence>
<keyword evidence="7 16" id="KW-0028">Amino-acid biosynthesis</keyword>
<dbReference type="InterPro" id="IPR036291">
    <property type="entry name" value="NAD(P)-bd_dom_sf"/>
</dbReference>
<evidence type="ECO:0000256" key="3">
    <source>
        <dbReference type="ARBA" id="ARBA00005062"/>
    </source>
</evidence>
<dbReference type="FunFam" id="3.40.50.720:FF:000062">
    <property type="entry name" value="Homoserine dehydrogenase"/>
    <property type="match status" value="1"/>
</dbReference>
<feature type="binding site" evidence="15">
    <location>
        <position position="105"/>
    </location>
    <ligand>
        <name>NADPH</name>
        <dbReference type="ChEBI" id="CHEBI:57783"/>
    </ligand>
</feature>
<dbReference type="UniPathway" id="UPA00050">
    <property type="reaction ID" value="UER00063"/>
</dbReference>
<dbReference type="GO" id="GO:0009086">
    <property type="term" value="P:methionine biosynthetic process"/>
    <property type="evidence" value="ECO:0007669"/>
    <property type="project" value="UniProtKB-KW"/>
</dbReference>
<evidence type="ECO:0000256" key="13">
    <source>
        <dbReference type="ARBA" id="ARBA00023167"/>
    </source>
</evidence>
<evidence type="ECO:0000256" key="8">
    <source>
        <dbReference type="ARBA" id="ARBA00022697"/>
    </source>
</evidence>
<comment type="pathway">
    <text evidence="3 16">Amino-acid biosynthesis; L-methionine biosynthesis via de novo pathway; L-homoserine from L-aspartate: step 3/3.</text>
</comment>
<evidence type="ECO:0000256" key="12">
    <source>
        <dbReference type="ARBA" id="ARBA00023027"/>
    </source>
</evidence>
<dbReference type="GO" id="GO:0009088">
    <property type="term" value="P:threonine biosynthetic process"/>
    <property type="evidence" value="ECO:0007669"/>
    <property type="project" value="UniProtKB-UniPathway"/>
</dbReference>
<feature type="active site" description="Proton donor" evidence="14">
    <location>
        <position position="205"/>
    </location>
</feature>
<dbReference type="SUPFAM" id="SSF55021">
    <property type="entry name" value="ACT-like"/>
    <property type="match status" value="1"/>
</dbReference>
<dbReference type="Gene3D" id="3.40.50.720">
    <property type="entry name" value="NAD(P)-binding Rossmann-like Domain"/>
    <property type="match status" value="1"/>
</dbReference>
<feature type="binding site" evidence="15">
    <location>
        <begin position="9"/>
        <end position="16"/>
    </location>
    <ligand>
        <name>NADP(+)</name>
        <dbReference type="ChEBI" id="CHEBI:58349"/>
    </ligand>
</feature>
<keyword evidence="12" id="KW-0520">NAD</keyword>
<dbReference type="Gene3D" id="3.30.360.10">
    <property type="entry name" value="Dihydrodipicolinate Reductase, domain 2"/>
    <property type="match status" value="1"/>
</dbReference>
<evidence type="ECO:0000256" key="17">
    <source>
        <dbReference type="RuleBase" id="RU004171"/>
    </source>
</evidence>
<dbReference type="Pfam" id="PF03447">
    <property type="entry name" value="NAD_binding_3"/>
    <property type="match status" value="1"/>
</dbReference>
<keyword evidence="8 16" id="KW-0791">Threonine biosynthesis</keyword>
<comment type="pathway">
    <text evidence="2 16">Amino-acid biosynthesis; L-threonine biosynthesis; L-threonine from L-aspartate: step 3/5.</text>
</comment>
<evidence type="ECO:0000256" key="6">
    <source>
        <dbReference type="ARBA" id="ARBA00013376"/>
    </source>
</evidence>
<reference evidence="19 20" key="1">
    <citation type="submission" date="2019-02" db="EMBL/GenBank/DDBJ databases">
        <title>Deep-cultivation of Planctomycetes and their phenomic and genomic characterization uncovers novel biology.</title>
        <authorList>
            <person name="Wiegand S."/>
            <person name="Jogler M."/>
            <person name="Boedeker C."/>
            <person name="Pinto D."/>
            <person name="Vollmers J."/>
            <person name="Rivas-Marin E."/>
            <person name="Kohn T."/>
            <person name="Peeters S.H."/>
            <person name="Heuer A."/>
            <person name="Rast P."/>
            <person name="Oberbeckmann S."/>
            <person name="Bunk B."/>
            <person name="Jeske O."/>
            <person name="Meyerdierks A."/>
            <person name="Storesund J.E."/>
            <person name="Kallscheuer N."/>
            <person name="Luecker S."/>
            <person name="Lage O.M."/>
            <person name="Pohl T."/>
            <person name="Merkel B.J."/>
            <person name="Hornburger P."/>
            <person name="Mueller R.-W."/>
            <person name="Bruemmer F."/>
            <person name="Labrenz M."/>
            <person name="Spormann A.M."/>
            <person name="Op den Camp H."/>
            <person name="Overmann J."/>
            <person name="Amann R."/>
            <person name="Jetten M.S.M."/>
            <person name="Mascher T."/>
            <person name="Medema M.H."/>
            <person name="Devos D.P."/>
            <person name="Kaster A.-K."/>
            <person name="Ovreas L."/>
            <person name="Rohde M."/>
            <person name="Galperin M.Y."/>
            <person name="Jogler C."/>
        </authorList>
    </citation>
    <scope>NUCLEOTIDE SEQUENCE [LARGE SCALE GENOMIC DNA]</scope>
    <source>
        <strain evidence="19 20">Mal4</strain>
    </source>
</reference>
<evidence type="ECO:0000256" key="10">
    <source>
        <dbReference type="ARBA" id="ARBA00022857"/>
    </source>
</evidence>
<keyword evidence="20" id="KW-1185">Reference proteome</keyword>
<dbReference type="EC" id="1.1.1.3" evidence="5 16"/>
<dbReference type="InterPro" id="IPR016204">
    <property type="entry name" value="HDH"/>
</dbReference>
<keyword evidence="11 16" id="KW-0560">Oxidoreductase</keyword>
<evidence type="ECO:0000256" key="4">
    <source>
        <dbReference type="ARBA" id="ARBA00006753"/>
    </source>
</evidence>
<evidence type="ECO:0000256" key="5">
    <source>
        <dbReference type="ARBA" id="ARBA00013213"/>
    </source>
</evidence>
<evidence type="ECO:0000256" key="2">
    <source>
        <dbReference type="ARBA" id="ARBA00005056"/>
    </source>
</evidence>
<comment type="cofactor">
    <cofactor evidence="1">
        <name>a metal cation</name>
        <dbReference type="ChEBI" id="CHEBI:25213"/>
    </cofactor>
</comment>
<dbReference type="CDD" id="cd04881">
    <property type="entry name" value="ACT_HSDH-Hom"/>
    <property type="match status" value="1"/>
</dbReference>
<dbReference type="PIRSF" id="PIRSF000098">
    <property type="entry name" value="Homoser_dehydrog"/>
    <property type="match status" value="1"/>
</dbReference>
<evidence type="ECO:0000256" key="7">
    <source>
        <dbReference type="ARBA" id="ARBA00022605"/>
    </source>
</evidence>